<gene>
    <name evidence="1" type="ORF">HKX05_18135</name>
    <name evidence="2" type="ORF">HLV41_04940</name>
</gene>
<evidence type="ECO:0000313" key="1">
    <source>
        <dbReference type="EMBL" id="NNG55267.1"/>
    </source>
</evidence>
<proteinExistence type="predicted"/>
<evidence type="ECO:0000313" key="4">
    <source>
        <dbReference type="Proteomes" id="UP000557656"/>
    </source>
</evidence>
<dbReference type="Proteomes" id="UP000557656">
    <property type="component" value="Unassembled WGS sequence"/>
</dbReference>
<name>A0A7Y7QTX6_9SPHN</name>
<dbReference type="EMBL" id="JABYQV010000003">
    <property type="protein sequence ID" value="NVP30381.1"/>
    <property type="molecule type" value="Genomic_DNA"/>
</dbReference>
<dbReference type="RefSeq" id="WP_061779149.1">
    <property type="nucleotide sequence ID" value="NZ_JABEOV010000027.1"/>
</dbReference>
<comment type="caution">
    <text evidence="2">The sequence shown here is derived from an EMBL/GenBank/DDBJ whole genome shotgun (WGS) entry which is preliminary data.</text>
</comment>
<sequence length="87" mass="10301">MFVIDDEWHAEPIGEYASRTEAMAELRRMAALPWDEHPNKCPCRSWRSCGRRYRLIEYDCDWRRLNNQAILDVSAKGTVWLGEMRLG</sequence>
<protein>
    <submittedName>
        <fullName evidence="2">Uncharacterized protein</fullName>
    </submittedName>
</protein>
<reference evidence="3 4" key="1">
    <citation type="submission" date="2020-05" db="EMBL/GenBank/DDBJ databases">
        <title>Draft Genome Sequences of Sphingomonas sp. Isolated from the International Space Station.</title>
        <authorList>
            <person name="Bijlani S."/>
            <person name="Singh N.K."/>
            <person name="Mason C.E."/>
            <person name="Wang C.C."/>
            <person name="Venkateswaran K."/>
        </authorList>
    </citation>
    <scope>NUCLEOTIDE SEQUENCE [LARGE SCALE GENOMIC DNA]</scope>
    <source>
        <strain evidence="1 4">IIF7SW-B5</strain>
        <strain evidence="2">ISS-IIF7SWP</strain>
    </source>
</reference>
<accession>A0A7Y7QTX6</accession>
<dbReference type="GeneID" id="78485108"/>
<evidence type="ECO:0000313" key="2">
    <source>
        <dbReference type="EMBL" id="NVP30381.1"/>
    </source>
</evidence>
<keyword evidence="4" id="KW-1185">Reference proteome</keyword>
<dbReference type="Proteomes" id="UP000531581">
    <property type="component" value="Unassembled WGS sequence"/>
</dbReference>
<evidence type="ECO:0000313" key="3">
    <source>
        <dbReference type="Proteomes" id="UP000531581"/>
    </source>
</evidence>
<dbReference type="AlphaFoldDB" id="A0A7Y7QTX6"/>
<dbReference type="EMBL" id="JABEOV010000027">
    <property type="protein sequence ID" value="NNG55267.1"/>
    <property type="molecule type" value="Genomic_DNA"/>
</dbReference>
<organism evidence="2 3">
    <name type="scientific">Sphingomonas sanguinis</name>
    <dbReference type="NCBI Taxonomy" id="33051"/>
    <lineage>
        <taxon>Bacteria</taxon>
        <taxon>Pseudomonadati</taxon>
        <taxon>Pseudomonadota</taxon>
        <taxon>Alphaproteobacteria</taxon>
        <taxon>Sphingomonadales</taxon>
        <taxon>Sphingomonadaceae</taxon>
        <taxon>Sphingomonas</taxon>
    </lineage>
</organism>